<organism evidence="8 9">
    <name type="scientific">Mesobacillus foraminis</name>
    <dbReference type="NCBI Taxonomy" id="279826"/>
    <lineage>
        <taxon>Bacteria</taxon>
        <taxon>Bacillati</taxon>
        <taxon>Bacillota</taxon>
        <taxon>Bacilli</taxon>
        <taxon>Bacillales</taxon>
        <taxon>Bacillaceae</taxon>
        <taxon>Mesobacillus</taxon>
    </lineage>
</organism>
<feature type="site" description="Positions MEP for the nucleophilic attack" evidence="7">
    <location>
        <position position="208"/>
    </location>
</feature>
<dbReference type="InterPro" id="IPR034683">
    <property type="entry name" value="IspD/TarI"/>
</dbReference>
<name>A0A4R2B0B7_9BACI</name>
<evidence type="ECO:0000256" key="4">
    <source>
        <dbReference type="ARBA" id="ARBA00022679"/>
    </source>
</evidence>
<comment type="pathway">
    <text evidence="2 7">Isoprenoid biosynthesis; isopentenyl diphosphate biosynthesis via DXP pathway; isopentenyl diphosphate from 1-deoxy-D-xylulose 5-phosphate: step 2/6.</text>
</comment>
<dbReference type="GO" id="GO:0019288">
    <property type="term" value="P:isopentenyl diphosphate biosynthetic process, methylerythritol 4-phosphate pathway"/>
    <property type="evidence" value="ECO:0007669"/>
    <property type="project" value="UniProtKB-UniRule"/>
</dbReference>
<evidence type="ECO:0000256" key="2">
    <source>
        <dbReference type="ARBA" id="ARBA00004787"/>
    </source>
</evidence>
<dbReference type="EMBL" id="SLVV01000017">
    <property type="protein sequence ID" value="TCN19385.1"/>
    <property type="molecule type" value="Genomic_DNA"/>
</dbReference>
<dbReference type="NCBIfam" id="TIGR00453">
    <property type="entry name" value="ispD"/>
    <property type="match status" value="1"/>
</dbReference>
<evidence type="ECO:0000256" key="7">
    <source>
        <dbReference type="HAMAP-Rule" id="MF_00108"/>
    </source>
</evidence>
<gene>
    <name evidence="7" type="primary">ispD</name>
    <name evidence="8" type="ORF">EV146_11779</name>
</gene>
<evidence type="ECO:0000256" key="6">
    <source>
        <dbReference type="ARBA" id="ARBA00023229"/>
    </source>
</evidence>
<feature type="site" description="Transition state stabilizer" evidence="7">
    <location>
        <position position="15"/>
    </location>
</feature>
<comment type="similarity">
    <text evidence="3 7">Belongs to the IspD/TarI cytidylyltransferase family. IspD subfamily.</text>
</comment>
<dbReference type="RefSeq" id="WP_132011331.1">
    <property type="nucleotide sequence ID" value="NZ_JABUHM010000018.1"/>
</dbReference>
<comment type="function">
    <text evidence="7">Catalyzes the formation of 4-diphosphocytidyl-2-C-methyl-D-erythritol from CTP and 2-C-methyl-D-erythritol 4-phosphate (MEP).</text>
</comment>
<reference evidence="8 9" key="1">
    <citation type="journal article" date="2015" name="Stand. Genomic Sci.">
        <title>Genomic Encyclopedia of Bacterial and Archaeal Type Strains, Phase III: the genomes of soil and plant-associated and newly described type strains.</title>
        <authorList>
            <person name="Whitman W.B."/>
            <person name="Woyke T."/>
            <person name="Klenk H.P."/>
            <person name="Zhou Y."/>
            <person name="Lilburn T.G."/>
            <person name="Beck B.J."/>
            <person name="De Vos P."/>
            <person name="Vandamme P."/>
            <person name="Eisen J.A."/>
            <person name="Garrity G."/>
            <person name="Hugenholtz P."/>
            <person name="Kyrpides N.C."/>
        </authorList>
    </citation>
    <scope>NUCLEOTIDE SEQUENCE [LARGE SCALE GENOMIC DNA]</scope>
    <source>
        <strain evidence="8 9">CV53</strain>
    </source>
</reference>
<dbReference type="FunFam" id="3.90.550.10:FF:000003">
    <property type="entry name" value="2-C-methyl-D-erythritol 4-phosphate cytidylyltransferase"/>
    <property type="match status" value="1"/>
</dbReference>
<keyword evidence="9" id="KW-1185">Reference proteome</keyword>
<dbReference type="UniPathway" id="UPA00056">
    <property type="reaction ID" value="UER00093"/>
</dbReference>
<dbReference type="InterPro" id="IPR050088">
    <property type="entry name" value="IspD/TarI_cytidylyltransf_bact"/>
</dbReference>
<feature type="site" description="Positions MEP for the nucleophilic attack" evidence="7">
    <location>
        <position position="152"/>
    </location>
</feature>
<dbReference type="PANTHER" id="PTHR32125">
    <property type="entry name" value="2-C-METHYL-D-ERYTHRITOL 4-PHOSPHATE CYTIDYLYLTRANSFERASE, CHLOROPLASTIC"/>
    <property type="match status" value="1"/>
</dbReference>
<dbReference type="AlphaFoldDB" id="A0A4R2B0B7"/>
<evidence type="ECO:0000256" key="3">
    <source>
        <dbReference type="ARBA" id="ARBA00009789"/>
    </source>
</evidence>
<accession>A0A4R2B0B7</accession>
<dbReference type="CDD" id="cd02516">
    <property type="entry name" value="CDP-ME_synthetase"/>
    <property type="match status" value="1"/>
</dbReference>
<keyword evidence="5 7" id="KW-0548">Nucleotidyltransferase</keyword>
<comment type="caution">
    <text evidence="8">The sequence shown here is derived from an EMBL/GenBank/DDBJ whole genome shotgun (WGS) entry which is preliminary data.</text>
</comment>
<dbReference type="HAMAP" id="MF_00108">
    <property type="entry name" value="IspD"/>
    <property type="match status" value="1"/>
</dbReference>
<dbReference type="InterPro" id="IPR029044">
    <property type="entry name" value="Nucleotide-diphossugar_trans"/>
</dbReference>
<dbReference type="Gene3D" id="3.90.550.10">
    <property type="entry name" value="Spore Coat Polysaccharide Biosynthesis Protein SpsA, Chain A"/>
    <property type="match status" value="1"/>
</dbReference>
<dbReference type="InterPro" id="IPR018294">
    <property type="entry name" value="ISPD_synthase_CS"/>
</dbReference>
<evidence type="ECO:0000313" key="9">
    <source>
        <dbReference type="Proteomes" id="UP000295689"/>
    </source>
</evidence>
<dbReference type="Pfam" id="PF01128">
    <property type="entry name" value="IspD"/>
    <property type="match status" value="1"/>
</dbReference>
<sequence length="233" mass="25680">MAYQVVIPAAGQGKRMGAGRNKLFLPLDGIPVLIHTLKVFEEDGECSGIILAIHPDDEQAFKQLLMQYGIQKVTSFVYGGKERQDSVYGGVKALAVDGTVLVHDGARPFIKQQTIHELVKAAEKDGAAIAAVPVKDTIKKAEDLQVTETIERSSLWAVQTPQAFRISVLRKAHEEAAKNDFVGTDDASLVERLPHKVVIIEGDYDNIKLTTPEDVYFAEAILRKRQNQGRLSF</sequence>
<evidence type="ECO:0000313" key="8">
    <source>
        <dbReference type="EMBL" id="TCN19385.1"/>
    </source>
</evidence>
<feature type="site" description="Transition state stabilizer" evidence="7">
    <location>
        <position position="22"/>
    </location>
</feature>
<dbReference type="GO" id="GO:0050518">
    <property type="term" value="F:2-C-methyl-D-erythritol 4-phosphate cytidylyltransferase activity"/>
    <property type="evidence" value="ECO:0007669"/>
    <property type="project" value="UniProtKB-UniRule"/>
</dbReference>
<protein>
    <recommendedName>
        <fullName evidence="7">2-C-methyl-D-erythritol 4-phosphate cytidylyltransferase</fullName>
        <ecNumber evidence="7">2.7.7.60</ecNumber>
    </recommendedName>
    <alternativeName>
        <fullName evidence="7">4-diphosphocytidyl-2C-methyl-D-erythritol synthase</fullName>
    </alternativeName>
    <alternativeName>
        <fullName evidence="7">MEP cytidylyltransferase</fullName>
        <shortName evidence="7">MCT</shortName>
    </alternativeName>
</protein>
<dbReference type="EC" id="2.7.7.60" evidence="7"/>
<proteinExistence type="inferred from homology"/>
<comment type="catalytic activity">
    <reaction evidence="1 7">
        <text>2-C-methyl-D-erythritol 4-phosphate + CTP + H(+) = 4-CDP-2-C-methyl-D-erythritol + diphosphate</text>
        <dbReference type="Rhea" id="RHEA:13429"/>
        <dbReference type="ChEBI" id="CHEBI:15378"/>
        <dbReference type="ChEBI" id="CHEBI:33019"/>
        <dbReference type="ChEBI" id="CHEBI:37563"/>
        <dbReference type="ChEBI" id="CHEBI:57823"/>
        <dbReference type="ChEBI" id="CHEBI:58262"/>
        <dbReference type="EC" id="2.7.7.60"/>
    </reaction>
</comment>
<dbReference type="PANTHER" id="PTHR32125:SF4">
    <property type="entry name" value="2-C-METHYL-D-ERYTHRITOL 4-PHOSPHATE CYTIDYLYLTRANSFERASE, CHLOROPLASTIC"/>
    <property type="match status" value="1"/>
</dbReference>
<dbReference type="Proteomes" id="UP000295689">
    <property type="component" value="Unassembled WGS sequence"/>
</dbReference>
<keyword evidence="4 7" id="KW-0808">Transferase</keyword>
<dbReference type="InterPro" id="IPR001228">
    <property type="entry name" value="IspD"/>
</dbReference>
<evidence type="ECO:0000256" key="5">
    <source>
        <dbReference type="ARBA" id="ARBA00022695"/>
    </source>
</evidence>
<dbReference type="SUPFAM" id="SSF53448">
    <property type="entry name" value="Nucleotide-diphospho-sugar transferases"/>
    <property type="match status" value="1"/>
</dbReference>
<dbReference type="PROSITE" id="PS01295">
    <property type="entry name" value="ISPD"/>
    <property type="match status" value="1"/>
</dbReference>
<evidence type="ECO:0000256" key="1">
    <source>
        <dbReference type="ARBA" id="ARBA00001282"/>
    </source>
</evidence>
<keyword evidence="6 7" id="KW-0414">Isoprene biosynthesis</keyword>